<keyword evidence="2" id="KW-0805">Transcription regulation</keyword>
<feature type="domain" description="HTH tetR-type" evidence="6">
    <location>
        <begin position="15"/>
        <end position="75"/>
    </location>
</feature>
<evidence type="ECO:0000313" key="10">
    <source>
        <dbReference type="Proteomes" id="UP000186883"/>
    </source>
</evidence>
<dbReference type="InterPro" id="IPR009057">
    <property type="entry name" value="Homeodomain-like_sf"/>
</dbReference>
<dbReference type="SUPFAM" id="SSF48498">
    <property type="entry name" value="Tetracyclin repressor-like, C-terminal domain"/>
    <property type="match status" value="1"/>
</dbReference>
<comment type="caution">
    <text evidence="7">The sequence shown here is derived from an EMBL/GenBank/DDBJ whole genome shotgun (WGS) entry which is preliminary data.</text>
</comment>
<dbReference type="RefSeq" id="WP_061982181.1">
    <property type="nucleotide sequence ID" value="NZ_FOPQ01000003.1"/>
</dbReference>
<keyword evidence="3 5" id="KW-0238">DNA-binding</keyword>
<evidence type="ECO:0000313" key="9">
    <source>
        <dbReference type="Proteomes" id="UP000076321"/>
    </source>
</evidence>
<dbReference type="Proteomes" id="UP000186883">
    <property type="component" value="Unassembled WGS sequence"/>
</dbReference>
<name>A0A154MH21_9PSEU</name>
<dbReference type="OrthoDB" id="9806334at2"/>
<dbReference type="Proteomes" id="UP000076321">
    <property type="component" value="Unassembled WGS sequence"/>
</dbReference>
<dbReference type="AlphaFoldDB" id="A0A154MH21"/>
<dbReference type="Gene3D" id="1.10.357.10">
    <property type="entry name" value="Tetracycline Repressor, domain 2"/>
    <property type="match status" value="1"/>
</dbReference>
<reference evidence="8 10" key="2">
    <citation type="submission" date="2016-11" db="EMBL/GenBank/DDBJ databases">
        <title>Genome sequencing of Amycolatopsis regifaucium.</title>
        <authorList>
            <person name="Mayilraj S."/>
            <person name="Kaur N."/>
        </authorList>
    </citation>
    <scope>NUCLEOTIDE SEQUENCE [LARGE SCALE GENOMIC DNA]</scope>
    <source>
        <strain evidence="8 10">GY080</strain>
    </source>
</reference>
<dbReference type="PANTHER" id="PTHR47506:SF3">
    <property type="entry name" value="HTH-TYPE TRANSCRIPTIONAL REGULATOR LMRA"/>
    <property type="match status" value="1"/>
</dbReference>
<dbReference type="SUPFAM" id="SSF46689">
    <property type="entry name" value="Homeodomain-like"/>
    <property type="match status" value="1"/>
</dbReference>
<keyword evidence="10" id="KW-1185">Reference proteome</keyword>
<accession>A0A154MH21</accession>
<evidence type="ECO:0000259" key="6">
    <source>
        <dbReference type="PROSITE" id="PS50977"/>
    </source>
</evidence>
<dbReference type="PANTHER" id="PTHR47506">
    <property type="entry name" value="TRANSCRIPTIONAL REGULATORY PROTEIN"/>
    <property type="match status" value="1"/>
</dbReference>
<dbReference type="Pfam" id="PF13977">
    <property type="entry name" value="TetR_C_6"/>
    <property type="match status" value="1"/>
</dbReference>
<dbReference type="PROSITE" id="PS50977">
    <property type="entry name" value="HTH_TETR_2"/>
    <property type="match status" value="1"/>
</dbReference>
<dbReference type="InterPro" id="IPR036271">
    <property type="entry name" value="Tet_transcr_reg_TetR-rel_C_sf"/>
</dbReference>
<dbReference type="InterPro" id="IPR039538">
    <property type="entry name" value="BetI_C"/>
</dbReference>
<dbReference type="GO" id="GO:0003677">
    <property type="term" value="F:DNA binding"/>
    <property type="evidence" value="ECO:0007669"/>
    <property type="project" value="UniProtKB-UniRule"/>
</dbReference>
<dbReference type="EMBL" id="LOBU02000014">
    <property type="protein sequence ID" value="OKA06781.1"/>
    <property type="molecule type" value="Genomic_DNA"/>
</dbReference>
<evidence type="ECO:0000313" key="7">
    <source>
        <dbReference type="EMBL" id="KZB83778.1"/>
    </source>
</evidence>
<keyword evidence="4" id="KW-0804">Transcription</keyword>
<gene>
    <name evidence="8" type="ORF">ATP06_0219770</name>
    <name evidence="7" type="ORF">AVL48_34850</name>
</gene>
<evidence type="ECO:0000256" key="5">
    <source>
        <dbReference type="PROSITE-ProRule" id="PRU00335"/>
    </source>
</evidence>
<protein>
    <submittedName>
        <fullName evidence="7">TetR family transcriptional regulator</fullName>
    </submittedName>
</protein>
<sequence length="210" mass="22559">MDSSAEERQVQRDQEMARKRILDTAARLIGEGGFARLKIGMICARTGYPSGVVYQLFGSKETLVQRLVEFAAEKFADAFGAAVATRTGGLTPSPMDMLRALLDIFFELLTDMPPLNRAFVVLWTDATVGDPAVRSAMTVADRRYRFAIAQTVAAGIADGSISGVRDPDAYAAAMVGQLRGIAVAAIIDPGGIDLRAVRAELEYAVDRLAT</sequence>
<evidence type="ECO:0000256" key="1">
    <source>
        <dbReference type="ARBA" id="ARBA00022491"/>
    </source>
</evidence>
<keyword evidence="1" id="KW-0678">Repressor</keyword>
<evidence type="ECO:0000256" key="2">
    <source>
        <dbReference type="ARBA" id="ARBA00023015"/>
    </source>
</evidence>
<evidence type="ECO:0000256" key="4">
    <source>
        <dbReference type="ARBA" id="ARBA00023163"/>
    </source>
</evidence>
<feature type="DNA-binding region" description="H-T-H motif" evidence="5">
    <location>
        <begin position="38"/>
        <end position="57"/>
    </location>
</feature>
<organism evidence="7 9">
    <name type="scientific">Amycolatopsis regifaucium</name>
    <dbReference type="NCBI Taxonomy" id="546365"/>
    <lineage>
        <taxon>Bacteria</taxon>
        <taxon>Bacillati</taxon>
        <taxon>Actinomycetota</taxon>
        <taxon>Actinomycetes</taxon>
        <taxon>Pseudonocardiales</taxon>
        <taxon>Pseudonocardiaceae</taxon>
        <taxon>Amycolatopsis</taxon>
    </lineage>
</organism>
<evidence type="ECO:0000256" key="3">
    <source>
        <dbReference type="ARBA" id="ARBA00023125"/>
    </source>
</evidence>
<dbReference type="EMBL" id="LQCI01000018">
    <property type="protein sequence ID" value="KZB83778.1"/>
    <property type="molecule type" value="Genomic_DNA"/>
</dbReference>
<dbReference type="InterPro" id="IPR001647">
    <property type="entry name" value="HTH_TetR"/>
</dbReference>
<dbReference type="Pfam" id="PF00440">
    <property type="entry name" value="TetR_N"/>
    <property type="match status" value="1"/>
</dbReference>
<proteinExistence type="predicted"/>
<evidence type="ECO:0000313" key="8">
    <source>
        <dbReference type="EMBL" id="OKA06781.1"/>
    </source>
</evidence>
<reference evidence="7 9" key="1">
    <citation type="submission" date="2015-12" db="EMBL/GenBank/DDBJ databases">
        <title>Amycolatopsis regifaucium genome sequencing and assembly.</title>
        <authorList>
            <person name="Mayilraj S."/>
        </authorList>
    </citation>
    <scope>NUCLEOTIDE SEQUENCE [LARGE SCALE GENOMIC DNA]</scope>
    <source>
        <strain evidence="7 9">GY080</strain>
    </source>
</reference>
<dbReference type="PRINTS" id="PR00455">
    <property type="entry name" value="HTHTETR"/>
</dbReference>